<organism evidence="2 3">
    <name type="scientific">Acinetobacter gyllenbergii CIP 110306 = MTCC 11365</name>
    <dbReference type="NCBI Taxonomy" id="1217657"/>
    <lineage>
        <taxon>Bacteria</taxon>
        <taxon>Pseudomonadati</taxon>
        <taxon>Pseudomonadota</taxon>
        <taxon>Gammaproteobacteria</taxon>
        <taxon>Moraxellales</taxon>
        <taxon>Moraxellaceae</taxon>
        <taxon>Acinetobacter</taxon>
    </lineage>
</organism>
<keyword evidence="1" id="KW-1133">Transmembrane helix</keyword>
<dbReference type="AlphaFoldDB" id="A0A829HFQ7"/>
<evidence type="ECO:0000313" key="2">
    <source>
        <dbReference type="EMBL" id="EPF77192.1"/>
    </source>
</evidence>
<name>A0A829HFQ7_9GAMM</name>
<protein>
    <submittedName>
        <fullName evidence="2">Uncharacterized protein</fullName>
    </submittedName>
</protein>
<reference evidence="2 3" key="1">
    <citation type="submission" date="2013-06" db="EMBL/GenBank/DDBJ databases">
        <title>The Genome Sequence of Acinetobacter gyllenbergii CIP 110306.</title>
        <authorList>
            <consortium name="The Broad Institute Genome Sequencing Platform"/>
            <consortium name="The Broad Institute Genome Sequencing Center for Infectious Disease"/>
            <person name="Cerqueira G."/>
            <person name="Feldgarden M."/>
            <person name="Courvalin P."/>
            <person name="Perichon B."/>
            <person name="Grillot-Courvalin C."/>
            <person name="Clermont D."/>
            <person name="Rocha E."/>
            <person name="Yoon E.-J."/>
            <person name="Nemec A."/>
            <person name="Young S.K."/>
            <person name="Zeng Q."/>
            <person name="Gargeya S."/>
            <person name="Fitzgerald M."/>
            <person name="Abouelleil A."/>
            <person name="Alvarado L."/>
            <person name="Berlin A.M."/>
            <person name="Chapman S.B."/>
            <person name="Dewar J."/>
            <person name="Goldberg J."/>
            <person name="Griggs A."/>
            <person name="Gujja S."/>
            <person name="Hansen M."/>
            <person name="Howarth C."/>
            <person name="Imamovic A."/>
            <person name="Larimer J."/>
            <person name="McCowan C."/>
            <person name="Murphy C."/>
            <person name="Pearson M."/>
            <person name="Priest M."/>
            <person name="Roberts A."/>
            <person name="Saif S."/>
            <person name="Shea T."/>
            <person name="Sykes S."/>
            <person name="Wortman J."/>
            <person name="Nusbaum C."/>
            <person name="Birren B."/>
        </authorList>
    </citation>
    <scope>NUCLEOTIDE SEQUENCE [LARGE SCALE GENOMIC DNA]</scope>
    <source>
        <strain evidence="2 3">CIP 110306</strain>
    </source>
</reference>
<evidence type="ECO:0000256" key="1">
    <source>
        <dbReference type="SAM" id="Phobius"/>
    </source>
</evidence>
<sequence>MNYSRNLLQLLIAIAIYVVVLIGSLKVLNFIDLQWLKIVVSLTPMLPALLIAFVIIQQFKGFDELQQKIQLQALGISFVGTSLITFSYGFLENVGFPKLTMFIIWPMMAMLWSIATAVGTWKYR</sequence>
<dbReference type="Proteomes" id="UP000014523">
    <property type="component" value="Unassembled WGS sequence"/>
</dbReference>
<dbReference type="GeneID" id="99062092"/>
<feature type="transmembrane region" description="Helical" evidence="1">
    <location>
        <begin position="7"/>
        <end position="28"/>
    </location>
</feature>
<gene>
    <name evidence="2" type="ORF">F957_02793</name>
</gene>
<keyword evidence="1" id="KW-0472">Membrane</keyword>
<keyword evidence="3" id="KW-1185">Reference proteome</keyword>
<proteinExistence type="predicted"/>
<dbReference type="EMBL" id="ATGG01000022">
    <property type="protein sequence ID" value="EPF77192.1"/>
    <property type="molecule type" value="Genomic_DNA"/>
</dbReference>
<feature type="transmembrane region" description="Helical" evidence="1">
    <location>
        <begin position="71"/>
        <end position="91"/>
    </location>
</feature>
<dbReference type="RefSeq" id="WP_016543100.1">
    <property type="nucleotide sequence ID" value="NZ_ASQH01000026.1"/>
</dbReference>
<comment type="caution">
    <text evidence="2">The sequence shown here is derived from an EMBL/GenBank/DDBJ whole genome shotgun (WGS) entry which is preliminary data.</text>
</comment>
<feature type="transmembrane region" description="Helical" evidence="1">
    <location>
        <begin position="103"/>
        <end position="121"/>
    </location>
</feature>
<feature type="transmembrane region" description="Helical" evidence="1">
    <location>
        <begin position="34"/>
        <end position="59"/>
    </location>
</feature>
<evidence type="ECO:0000313" key="3">
    <source>
        <dbReference type="Proteomes" id="UP000014523"/>
    </source>
</evidence>
<accession>A0A829HFQ7</accession>
<keyword evidence="1" id="KW-0812">Transmembrane</keyword>